<dbReference type="RefSeq" id="WP_114687505.1">
    <property type="nucleotide sequence ID" value="NZ_QQNB01000002.1"/>
</dbReference>
<protein>
    <submittedName>
        <fullName evidence="2">Uncharacterized protein</fullName>
    </submittedName>
</protein>
<gene>
    <name evidence="2" type="ORF">DVW87_09295</name>
</gene>
<dbReference type="AlphaFoldDB" id="A0A369VUV5"/>
<comment type="caution">
    <text evidence="2">The sequence shown here is derived from an EMBL/GenBank/DDBJ whole genome shotgun (WGS) entry which is preliminary data.</text>
</comment>
<evidence type="ECO:0000313" key="3">
    <source>
        <dbReference type="Proteomes" id="UP000253918"/>
    </source>
</evidence>
<proteinExistence type="predicted"/>
<evidence type="ECO:0000256" key="1">
    <source>
        <dbReference type="SAM" id="MobiDB-lite"/>
    </source>
</evidence>
<keyword evidence="3" id="KW-1185">Reference proteome</keyword>
<accession>A0A369VUV5</accession>
<dbReference type="Proteomes" id="UP000253918">
    <property type="component" value="Unassembled WGS sequence"/>
</dbReference>
<feature type="region of interest" description="Disordered" evidence="1">
    <location>
        <begin position="1"/>
        <end position="26"/>
    </location>
</feature>
<name>A0A369VUV5_9SPHN</name>
<evidence type="ECO:0000313" key="2">
    <source>
        <dbReference type="EMBL" id="RDE05435.1"/>
    </source>
</evidence>
<dbReference type="OrthoDB" id="7916272at2"/>
<organism evidence="2 3">
    <name type="scientific">Sphingomonas aracearum</name>
    <dbReference type="NCBI Taxonomy" id="2283317"/>
    <lineage>
        <taxon>Bacteria</taxon>
        <taxon>Pseudomonadati</taxon>
        <taxon>Pseudomonadota</taxon>
        <taxon>Alphaproteobacteria</taxon>
        <taxon>Sphingomonadales</taxon>
        <taxon>Sphingomonadaceae</taxon>
        <taxon>Sphingomonas</taxon>
    </lineage>
</organism>
<sequence>MADKFGPYVDTPTAPSRHVTTLVPSDSTDLTDTPKGIYVGTGGDVKLIAVDAPASAPGVTFKNVPAGSLLPVRARRVLATGTTAADMLVLL</sequence>
<reference evidence="2 3" key="1">
    <citation type="submission" date="2018-07" db="EMBL/GenBank/DDBJ databases">
        <title>a novel species of Sphingomonas isolated from the rhizosphere soil of Araceae plant.</title>
        <authorList>
            <person name="Zhiyong W."/>
            <person name="Qinglan Z."/>
            <person name="Zhiwei F."/>
            <person name="Ding X."/>
            <person name="Gejiao W."/>
            <person name="Shixue Z."/>
        </authorList>
    </citation>
    <scope>NUCLEOTIDE SEQUENCE [LARGE SCALE GENOMIC DNA]</scope>
    <source>
        <strain evidence="2 3">WZY 27</strain>
    </source>
</reference>
<dbReference type="EMBL" id="QQNB01000002">
    <property type="protein sequence ID" value="RDE05435.1"/>
    <property type="molecule type" value="Genomic_DNA"/>
</dbReference>